<proteinExistence type="predicted"/>
<dbReference type="AlphaFoldDB" id="A0A5B7IV04"/>
<sequence length="44" mass="5283">MCRRICWWLQLPSRFLRAAFVTVPSLAYRLLARVHWPVKKVLSL</sequence>
<organism evidence="1 2">
    <name type="scientific">Portunus trituberculatus</name>
    <name type="common">Swimming crab</name>
    <name type="synonym">Neptunus trituberculatus</name>
    <dbReference type="NCBI Taxonomy" id="210409"/>
    <lineage>
        <taxon>Eukaryota</taxon>
        <taxon>Metazoa</taxon>
        <taxon>Ecdysozoa</taxon>
        <taxon>Arthropoda</taxon>
        <taxon>Crustacea</taxon>
        <taxon>Multicrustacea</taxon>
        <taxon>Malacostraca</taxon>
        <taxon>Eumalacostraca</taxon>
        <taxon>Eucarida</taxon>
        <taxon>Decapoda</taxon>
        <taxon>Pleocyemata</taxon>
        <taxon>Brachyura</taxon>
        <taxon>Eubrachyura</taxon>
        <taxon>Portunoidea</taxon>
        <taxon>Portunidae</taxon>
        <taxon>Portuninae</taxon>
        <taxon>Portunus</taxon>
    </lineage>
</organism>
<dbReference type="EMBL" id="VSRR010071095">
    <property type="protein sequence ID" value="MPC86315.1"/>
    <property type="molecule type" value="Genomic_DNA"/>
</dbReference>
<evidence type="ECO:0000313" key="1">
    <source>
        <dbReference type="EMBL" id="MPC86315.1"/>
    </source>
</evidence>
<comment type="caution">
    <text evidence="1">The sequence shown here is derived from an EMBL/GenBank/DDBJ whole genome shotgun (WGS) entry which is preliminary data.</text>
</comment>
<evidence type="ECO:0000313" key="2">
    <source>
        <dbReference type="Proteomes" id="UP000324222"/>
    </source>
</evidence>
<name>A0A5B7IV04_PORTR</name>
<gene>
    <name evidence="1" type="ORF">E2C01_081138</name>
</gene>
<dbReference type="Proteomes" id="UP000324222">
    <property type="component" value="Unassembled WGS sequence"/>
</dbReference>
<protein>
    <submittedName>
        <fullName evidence="1">Uncharacterized protein</fullName>
    </submittedName>
</protein>
<reference evidence="1 2" key="1">
    <citation type="submission" date="2019-05" db="EMBL/GenBank/DDBJ databases">
        <title>Another draft genome of Portunus trituberculatus and its Hox gene families provides insights of decapod evolution.</title>
        <authorList>
            <person name="Jeong J.-H."/>
            <person name="Song I."/>
            <person name="Kim S."/>
            <person name="Choi T."/>
            <person name="Kim D."/>
            <person name="Ryu S."/>
            <person name="Kim W."/>
        </authorList>
    </citation>
    <scope>NUCLEOTIDE SEQUENCE [LARGE SCALE GENOMIC DNA]</scope>
    <source>
        <tissue evidence="1">Muscle</tissue>
    </source>
</reference>
<keyword evidence="2" id="KW-1185">Reference proteome</keyword>
<accession>A0A5B7IV04</accession>